<name>A0A7X6HXQ4_9ACTN</name>
<dbReference type="SUPFAM" id="SSF51306">
    <property type="entry name" value="LexA/Signal peptidase"/>
    <property type="match status" value="1"/>
</dbReference>
<evidence type="ECO:0000256" key="3">
    <source>
        <dbReference type="ARBA" id="ARBA00009370"/>
    </source>
</evidence>
<feature type="active site" evidence="6">
    <location>
        <position position="98"/>
    </location>
</feature>
<dbReference type="InterPro" id="IPR000223">
    <property type="entry name" value="Pept_S26A_signal_pept_1"/>
</dbReference>
<feature type="active site" evidence="6">
    <location>
        <position position="168"/>
    </location>
</feature>
<dbReference type="AlphaFoldDB" id="A0A7X6HXQ4"/>
<comment type="catalytic activity">
    <reaction evidence="1 7">
        <text>Cleavage of hydrophobic, N-terminal signal or leader sequences from secreted and periplasmic proteins.</text>
        <dbReference type="EC" id="3.4.21.89"/>
    </reaction>
</comment>
<evidence type="ECO:0000256" key="6">
    <source>
        <dbReference type="PIRSR" id="PIRSR600223-1"/>
    </source>
</evidence>
<dbReference type="EC" id="3.4.21.89" evidence="4 7"/>
<dbReference type="Pfam" id="PF10502">
    <property type="entry name" value="Peptidase_S26"/>
    <property type="match status" value="1"/>
</dbReference>
<feature type="region of interest" description="Disordered" evidence="8">
    <location>
        <begin position="1"/>
        <end position="61"/>
    </location>
</feature>
<dbReference type="EMBL" id="JAAVJD010000009">
    <property type="protein sequence ID" value="NJQ04560.1"/>
    <property type="molecule type" value="Genomic_DNA"/>
</dbReference>
<protein>
    <recommendedName>
        <fullName evidence="4 7">Signal peptidase I</fullName>
        <ecNumber evidence="4 7">3.4.21.89</ecNumber>
    </recommendedName>
</protein>
<dbReference type="GO" id="GO:0006465">
    <property type="term" value="P:signal peptide processing"/>
    <property type="evidence" value="ECO:0007669"/>
    <property type="project" value="InterPro"/>
</dbReference>
<organism evidence="10 11">
    <name type="scientific">Streptomyces lonarensis</name>
    <dbReference type="NCBI Taxonomy" id="700599"/>
    <lineage>
        <taxon>Bacteria</taxon>
        <taxon>Bacillati</taxon>
        <taxon>Actinomycetota</taxon>
        <taxon>Actinomycetes</taxon>
        <taxon>Kitasatosporales</taxon>
        <taxon>Streptomycetaceae</taxon>
        <taxon>Streptomyces</taxon>
    </lineage>
</organism>
<proteinExistence type="inferred from homology"/>
<dbReference type="GO" id="GO:0004252">
    <property type="term" value="F:serine-type endopeptidase activity"/>
    <property type="evidence" value="ECO:0007669"/>
    <property type="project" value="InterPro"/>
</dbReference>
<evidence type="ECO:0000256" key="8">
    <source>
        <dbReference type="SAM" id="MobiDB-lite"/>
    </source>
</evidence>
<feature type="compositionally biased region" description="Basic and acidic residues" evidence="8">
    <location>
        <begin position="224"/>
        <end position="236"/>
    </location>
</feature>
<evidence type="ECO:0000256" key="2">
    <source>
        <dbReference type="ARBA" id="ARBA00004401"/>
    </source>
</evidence>
<comment type="similarity">
    <text evidence="3 7">Belongs to the peptidase S26 family.</text>
</comment>
<evidence type="ECO:0000259" key="9">
    <source>
        <dbReference type="Pfam" id="PF10502"/>
    </source>
</evidence>
<dbReference type="PANTHER" id="PTHR43390">
    <property type="entry name" value="SIGNAL PEPTIDASE I"/>
    <property type="match status" value="1"/>
</dbReference>
<gene>
    <name evidence="10" type="primary">lepB</name>
    <name evidence="10" type="ORF">HCN56_02915</name>
</gene>
<evidence type="ECO:0000256" key="4">
    <source>
        <dbReference type="ARBA" id="ARBA00013208"/>
    </source>
</evidence>
<keyword evidence="11" id="KW-1185">Reference proteome</keyword>
<keyword evidence="7" id="KW-0472">Membrane</keyword>
<dbReference type="InterPro" id="IPR019533">
    <property type="entry name" value="Peptidase_S26"/>
</dbReference>
<dbReference type="NCBIfam" id="TIGR02227">
    <property type="entry name" value="sigpep_I_bact"/>
    <property type="match status" value="1"/>
</dbReference>
<feature type="domain" description="Peptidase S26" evidence="9">
    <location>
        <begin position="70"/>
        <end position="258"/>
    </location>
</feature>
<feature type="compositionally biased region" description="Polar residues" evidence="8">
    <location>
        <begin position="1"/>
        <end position="12"/>
    </location>
</feature>
<comment type="caution">
    <text evidence="10">The sequence shown here is derived from an EMBL/GenBank/DDBJ whole genome shotgun (WGS) entry which is preliminary data.</text>
</comment>
<dbReference type="Gene3D" id="2.10.109.10">
    <property type="entry name" value="Umud Fragment, subunit A"/>
    <property type="match status" value="1"/>
</dbReference>
<dbReference type="GO" id="GO:0009003">
    <property type="term" value="F:signal peptidase activity"/>
    <property type="evidence" value="ECO:0007669"/>
    <property type="project" value="UniProtKB-EC"/>
</dbReference>
<reference evidence="10 11" key="1">
    <citation type="submission" date="2020-03" db="EMBL/GenBank/DDBJ databases">
        <title>Draft genome of Streptomyces sp. ventii, isolated from the Axial Seamount in the Pacific Ocean, and resequencing of the two type strains Streptomyces lonarensis strain NCL 716 and Streptomyces bohaiensis strain 11A07.</title>
        <authorList>
            <person name="Loughran R.M."/>
            <person name="Pfannmuller K.M."/>
            <person name="Wasson B.J."/>
            <person name="Deadmond M.C."/>
            <person name="Paddock B.E."/>
            <person name="Koyack M.J."/>
            <person name="Gallegos D.A."/>
            <person name="Mitchell E.A."/>
            <person name="Ushijima B."/>
            <person name="Saw J.H."/>
            <person name="Mcphail K.L."/>
            <person name="Videau P."/>
        </authorList>
    </citation>
    <scope>NUCLEOTIDE SEQUENCE [LARGE SCALE GENOMIC DNA]</scope>
    <source>
        <strain evidence="10 11">NCL716</strain>
    </source>
</reference>
<comment type="subcellular location">
    <subcellularLocation>
        <location evidence="2">Cell membrane</location>
        <topology evidence="2">Single-pass type II membrane protein</topology>
    </subcellularLocation>
    <subcellularLocation>
        <location evidence="7">Membrane</location>
        <topology evidence="7">Single-pass type II membrane protein</topology>
    </subcellularLocation>
</comment>
<evidence type="ECO:0000313" key="11">
    <source>
        <dbReference type="Proteomes" id="UP000578686"/>
    </source>
</evidence>
<dbReference type="PRINTS" id="PR00727">
    <property type="entry name" value="LEADERPTASE"/>
</dbReference>
<feature type="transmembrane region" description="Helical" evidence="7">
    <location>
        <begin position="69"/>
        <end position="93"/>
    </location>
</feature>
<dbReference type="Proteomes" id="UP000578686">
    <property type="component" value="Unassembled WGS sequence"/>
</dbReference>
<dbReference type="PROSITE" id="PS00761">
    <property type="entry name" value="SPASE_I_3"/>
    <property type="match status" value="1"/>
</dbReference>
<feature type="compositionally biased region" description="Basic and acidic residues" evidence="8">
    <location>
        <begin position="24"/>
        <end position="36"/>
    </location>
</feature>
<dbReference type="InterPro" id="IPR036286">
    <property type="entry name" value="LexA/Signal_pep-like_sf"/>
</dbReference>
<keyword evidence="7" id="KW-0645">Protease</keyword>
<sequence>MCAAPSCTTSVSCAARPPRSRRSATTERRSPERCGYDLDVTDSDAAPQERDPSPSPVEADERRSRSWRLWGSCLLALVLGFALTSAFVMQAFLIPSGSMENTLHVGDRVVVNKLAYRFGDIERGDIVVFDGTGSFVHGTSEPGPVVRAARSVGAYLGLASSGDTDYIKRVIGIGGDRVVCCDDAGRLTVNGEPVHEPYLHPGDEPSGVGFDVEVPSGRLWVLGDHRSDSSDSRDHLGSPGGGMVPEERVIGRAEAVVWPPSRTGGLRQADG</sequence>
<accession>A0A7X6HXQ4</accession>
<dbReference type="GO" id="GO:0005886">
    <property type="term" value="C:plasma membrane"/>
    <property type="evidence" value="ECO:0007669"/>
    <property type="project" value="UniProtKB-SubCell"/>
</dbReference>
<keyword evidence="7" id="KW-1133">Transmembrane helix</keyword>
<evidence type="ECO:0000256" key="7">
    <source>
        <dbReference type="RuleBase" id="RU362042"/>
    </source>
</evidence>
<keyword evidence="7" id="KW-0812">Transmembrane</keyword>
<dbReference type="CDD" id="cd06530">
    <property type="entry name" value="S26_SPase_I"/>
    <property type="match status" value="1"/>
</dbReference>
<evidence type="ECO:0000256" key="1">
    <source>
        <dbReference type="ARBA" id="ARBA00000677"/>
    </source>
</evidence>
<dbReference type="InterPro" id="IPR019758">
    <property type="entry name" value="Pept_S26A_signal_pept_1_CS"/>
</dbReference>
<evidence type="ECO:0000256" key="5">
    <source>
        <dbReference type="ARBA" id="ARBA00022801"/>
    </source>
</evidence>
<keyword evidence="5 7" id="KW-0378">Hydrolase</keyword>
<evidence type="ECO:0000313" key="10">
    <source>
        <dbReference type="EMBL" id="NJQ04560.1"/>
    </source>
</evidence>
<feature type="region of interest" description="Disordered" evidence="8">
    <location>
        <begin position="224"/>
        <end position="271"/>
    </location>
</feature>
<dbReference type="PANTHER" id="PTHR43390:SF1">
    <property type="entry name" value="CHLOROPLAST PROCESSING PEPTIDASE"/>
    <property type="match status" value="1"/>
</dbReference>